<evidence type="ECO:0000313" key="4">
    <source>
        <dbReference type="EMBL" id="PUU73208.1"/>
    </source>
</evidence>
<dbReference type="InterPro" id="IPR044563">
    <property type="entry name" value="Sgt1-like"/>
</dbReference>
<dbReference type="Pfam" id="PF04969">
    <property type="entry name" value="CS"/>
    <property type="match status" value="1"/>
</dbReference>
<dbReference type="GO" id="GO:0051087">
    <property type="term" value="F:protein-folding chaperone binding"/>
    <property type="evidence" value="ECO:0007669"/>
    <property type="project" value="InterPro"/>
</dbReference>
<dbReference type="Pfam" id="PF05002">
    <property type="entry name" value="SGS"/>
    <property type="match status" value="1"/>
</dbReference>
<dbReference type="Gene3D" id="2.60.40.790">
    <property type="match status" value="1"/>
</dbReference>
<feature type="region of interest" description="Disordered" evidence="1">
    <location>
        <begin position="186"/>
        <end position="227"/>
    </location>
</feature>
<dbReference type="PROSITE" id="PS51048">
    <property type="entry name" value="SGS"/>
    <property type="match status" value="1"/>
</dbReference>
<feature type="domain" description="SGS" evidence="2">
    <location>
        <begin position="216"/>
        <end position="308"/>
    </location>
</feature>
<dbReference type="PANTHER" id="PTHR45862">
    <property type="entry name" value="PROTEIN SGT1 HOMOLOG"/>
    <property type="match status" value="1"/>
</dbReference>
<dbReference type="InterPro" id="IPR008978">
    <property type="entry name" value="HSP20-like_chaperone"/>
</dbReference>
<dbReference type="InterPro" id="IPR007699">
    <property type="entry name" value="SGS_dom"/>
</dbReference>
<dbReference type="OrthoDB" id="1898560at2759"/>
<dbReference type="InterPro" id="IPR007052">
    <property type="entry name" value="CS_dom"/>
</dbReference>
<name>A0A2T6ZCI9_TUBBO</name>
<evidence type="ECO:0000259" key="2">
    <source>
        <dbReference type="PROSITE" id="PS51048"/>
    </source>
</evidence>
<dbReference type="Proteomes" id="UP000244722">
    <property type="component" value="Unassembled WGS sequence"/>
</dbReference>
<dbReference type="PROSITE" id="PS51203">
    <property type="entry name" value="CS"/>
    <property type="match status" value="1"/>
</dbReference>
<reference evidence="4 5" key="1">
    <citation type="submission" date="2017-04" db="EMBL/GenBank/DDBJ databases">
        <title>Draft genome sequence of Tuber borchii Vittad., a whitish edible truffle.</title>
        <authorList>
            <consortium name="DOE Joint Genome Institute"/>
            <person name="Murat C."/>
            <person name="Kuo A."/>
            <person name="Barry K.W."/>
            <person name="Clum A."/>
            <person name="Dockter R.B."/>
            <person name="Fauchery L."/>
            <person name="Iotti M."/>
            <person name="Kohler A."/>
            <person name="Labutti K."/>
            <person name="Lindquist E.A."/>
            <person name="Lipzen A."/>
            <person name="Ohm R.A."/>
            <person name="Wang M."/>
            <person name="Grigoriev I.V."/>
            <person name="Zambonelli A."/>
            <person name="Martin F.M."/>
        </authorList>
    </citation>
    <scope>NUCLEOTIDE SEQUENCE [LARGE SCALE GENOMIC DNA]</scope>
    <source>
        <strain evidence="4 5">Tbo3840</strain>
    </source>
</reference>
<proteinExistence type="predicted"/>
<organism evidence="4 5">
    <name type="scientific">Tuber borchii</name>
    <name type="common">White truffle</name>
    <dbReference type="NCBI Taxonomy" id="42251"/>
    <lineage>
        <taxon>Eukaryota</taxon>
        <taxon>Fungi</taxon>
        <taxon>Dikarya</taxon>
        <taxon>Ascomycota</taxon>
        <taxon>Pezizomycotina</taxon>
        <taxon>Pezizomycetes</taxon>
        <taxon>Pezizales</taxon>
        <taxon>Tuberaceae</taxon>
        <taxon>Tuber</taxon>
    </lineage>
</organism>
<dbReference type="AlphaFoldDB" id="A0A2T6ZCI9"/>
<evidence type="ECO:0000313" key="5">
    <source>
        <dbReference type="Proteomes" id="UP000244722"/>
    </source>
</evidence>
<feature type="region of interest" description="Disordered" evidence="1">
    <location>
        <begin position="62"/>
        <end position="99"/>
    </location>
</feature>
<gene>
    <name evidence="4" type="ORF">B9Z19DRAFT_1005564</name>
</gene>
<dbReference type="CDD" id="cd06466">
    <property type="entry name" value="p23_CS_SGT1_like"/>
    <property type="match status" value="1"/>
</dbReference>
<comment type="caution">
    <text evidence="4">The sequence shown here is derived from an EMBL/GenBank/DDBJ whole genome shotgun (WGS) entry which is preliminary data.</text>
</comment>
<dbReference type="EMBL" id="NESQ01000401">
    <property type="protein sequence ID" value="PUU73208.1"/>
    <property type="molecule type" value="Genomic_DNA"/>
</dbReference>
<keyword evidence="5" id="KW-1185">Reference proteome</keyword>
<dbReference type="STRING" id="42251.A0A2T6ZCI9"/>
<evidence type="ECO:0000259" key="3">
    <source>
        <dbReference type="PROSITE" id="PS51203"/>
    </source>
</evidence>
<evidence type="ECO:0000256" key="1">
    <source>
        <dbReference type="SAM" id="MobiDB-lite"/>
    </source>
</evidence>
<dbReference type="SUPFAM" id="SSF49764">
    <property type="entry name" value="HSP20-like chaperones"/>
    <property type="match status" value="1"/>
</dbReference>
<protein>
    <submittedName>
        <fullName evidence="4">HSP20-like chaperone</fullName>
    </submittedName>
</protein>
<accession>A0A2T6ZCI9</accession>
<feature type="domain" description="CS" evidence="3">
    <location>
        <begin position="98"/>
        <end position="189"/>
    </location>
</feature>
<sequence>MEKRYGDAAFCIAEAERKVAGEKERNLIGIWKNKIEIQLSKLDHDDPMREVTVSEIPDAEVPVPRKQNESVPVSLSKDDRAASTTAPLPPAQGVSTPTSRIRHEWYQTASQVVLTIYVKGVPRDKATVEINCDSVSVAFPLVTGSEWTFEVSPLFDGVDPVTSSFSILSTKIEIKLAKTNQGRKWGGLEAPESVPASGTGEADTAMAAEPKGVLPVYPTSSKKGPKDWDKVAKDLTSHPQGAEYDSDYEGGDPVNHFFKKLYKDADEDTRRAMMKSYVESNGTALSTNWHEVGKAKVETSPPGRSYLS</sequence>